<dbReference type="Pfam" id="PF02929">
    <property type="entry name" value="Bgal_small_N"/>
    <property type="match status" value="1"/>
</dbReference>
<dbReference type="Gene3D" id="2.60.40.10">
    <property type="entry name" value="Immunoglobulins"/>
    <property type="match status" value="2"/>
</dbReference>
<dbReference type="SMART" id="SM01038">
    <property type="entry name" value="Bgal_small_N"/>
    <property type="match status" value="1"/>
</dbReference>
<evidence type="ECO:0000256" key="5">
    <source>
        <dbReference type="ARBA" id="ARBA00023295"/>
    </source>
</evidence>
<keyword evidence="5 7" id="KW-0326">Glycosidase</keyword>
<dbReference type="InterPro" id="IPR032312">
    <property type="entry name" value="LacZ_4"/>
</dbReference>
<dbReference type="InterPro" id="IPR036156">
    <property type="entry name" value="Beta-gal/glucu_dom_sf"/>
</dbReference>
<dbReference type="SUPFAM" id="SSF49785">
    <property type="entry name" value="Galactose-binding domain-like"/>
    <property type="match status" value="1"/>
</dbReference>
<dbReference type="PROSITE" id="PS00719">
    <property type="entry name" value="GLYCOSYL_HYDROL_F2_1"/>
    <property type="match status" value="1"/>
</dbReference>
<dbReference type="GO" id="GO:0009341">
    <property type="term" value="C:beta-galactosidase complex"/>
    <property type="evidence" value="ECO:0007669"/>
    <property type="project" value="InterPro"/>
</dbReference>
<evidence type="ECO:0000256" key="1">
    <source>
        <dbReference type="ARBA" id="ARBA00001412"/>
    </source>
</evidence>
<dbReference type="InterPro" id="IPR050347">
    <property type="entry name" value="Bact_Beta-galactosidase"/>
</dbReference>
<dbReference type="STRING" id="163.SAMN04487775_101246"/>
<dbReference type="Proteomes" id="UP000182360">
    <property type="component" value="Unassembled WGS sequence"/>
</dbReference>
<dbReference type="InterPro" id="IPR004199">
    <property type="entry name" value="B-gal_small/dom_5"/>
</dbReference>
<dbReference type="InterPro" id="IPR011013">
    <property type="entry name" value="Gal_mutarotase_sf_dom"/>
</dbReference>
<dbReference type="RefSeq" id="WP_074641784.1">
    <property type="nucleotide sequence ID" value="NZ_FOFU01000002.1"/>
</dbReference>
<dbReference type="InterPro" id="IPR017853">
    <property type="entry name" value="GH"/>
</dbReference>
<dbReference type="SUPFAM" id="SSF51445">
    <property type="entry name" value="(Trans)glycosidases"/>
    <property type="match status" value="1"/>
</dbReference>
<dbReference type="InterPro" id="IPR014718">
    <property type="entry name" value="GH-type_carb-bd"/>
</dbReference>
<sequence length="1095" mass="125090">MNVTQISKKGTAKSCMIYHENPDVFHVNTLDSHCYFIPFGKEKGQNPFGAREKSSRFELLNGKWGFRYYDSLIDLEDDFADGKIARSALNDKKKMPVPANWQLHGYDKPQYTNFEYPIPYNPPFVPDENPVGVYYRTYNYIPDGLQRILCFEGVDSCAYVYINGKFCGFSEVSHHTSEYDITAFLEEGENLITVAVLKWCFGTYLEDQDKLRLSGIFRDVYVLSRPKKRITDYRVATVLKNNYRSAVLSLTVYGADAKVSLCAPDGNQIFEGEAKKGNLLEIPVKEPALWSAETPVLYKLLLETTDEVIGEEVGFRKITSEKGVLKINGQPIKFCGVNRHDSYPDTGSVSPVSKIEKDLKLMKQHNINAIRTSHYPNAPEFYKLCDRYGFYVICEADLEMHGSVVVNNTAHWDWSDYSGIALVASNKFFYKGILDREKLCVTRDINRPSVVIWSMGNESGNGHNFTEAAKWIKAFDNTRLLHYESYHNQGDTSDSVYDLVSRMYPSVQDWKQMAEDKKEKRPFILCEYCHAMGNGPGDLEDYHKVFHSSERFCGGFIWEWCDHSLILGKTRNGELKYGYGGDWGEKHNDGNFCCDGLVYPDRRPHTGLLEAKQVYRPVRVRKLPESKKTALGSAGFEFTNLLAFTDAATVLDCHYELSINGDIVKSEKIEFPSLPPLGKAKLVLNDLPAFEGKDSYIRFIFTEKQNQLWCEKGYEVCFDQVQLSAEPDSDNEAEILRKASFMPELPGLKPFQPGKRDAKGVQENARKEIEALIKFVTASEKQNENQNWQETFHVKADSTSIKYGKLFVEPEGLRYKVTADNMTYSFNRRTGVFDSIKFGKTEILKKPLSFNFMRAPLDNDPMKGEWFGAHLHDYEVKVYSSRIEPSEDGQSIRIIVNQGFVWSIHQPFLYGTVIYTISAATGLTVNFDVTATRRIFILPRIGLRFFLDKSFNKVEYFGYGPTESYVDKHQATWVGKFKAKVDDMYEPYIRPQENSSHYGCRYVKLSNNKLTLVCSGVQPKSGNQKNISFNVSNYTEEELWTKRHNFELEKCGNTVLCVDYKMAGVGSNSCGPALAEKYRIQLPEVKGQLNIVFEQ</sequence>
<evidence type="ECO:0000256" key="4">
    <source>
        <dbReference type="ARBA" id="ARBA00022801"/>
    </source>
</evidence>
<evidence type="ECO:0000259" key="8">
    <source>
        <dbReference type="SMART" id="SM01038"/>
    </source>
</evidence>
<dbReference type="GO" id="GO:0030246">
    <property type="term" value="F:carbohydrate binding"/>
    <property type="evidence" value="ECO:0007669"/>
    <property type="project" value="InterPro"/>
</dbReference>
<dbReference type="GO" id="GO:0004565">
    <property type="term" value="F:beta-galactosidase activity"/>
    <property type="evidence" value="ECO:0007669"/>
    <property type="project" value="UniProtKB-EC"/>
</dbReference>
<evidence type="ECO:0000256" key="7">
    <source>
        <dbReference type="RuleBase" id="RU361154"/>
    </source>
</evidence>
<dbReference type="AlphaFoldDB" id="A0A1H9DD06"/>
<dbReference type="SUPFAM" id="SSF49303">
    <property type="entry name" value="beta-Galactosidase/glucuronidase domain"/>
    <property type="match status" value="2"/>
</dbReference>
<dbReference type="InterPro" id="IPR006102">
    <property type="entry name" value="Ig-like_GH2"/>
</dbReference>
<dbReference type="Gene3D" id="3.20.20.80">
    <property type="entry name" value="Glycosidases"/>
    <property type="match status" value="1"/>
</dbReference>
<dbReference type="InterPro" id="IPR008979">
    <property type="entry name" value="Galactose-bd-like_sf"/>
</dbReference>
<comment type="catalytic activity">
    <reaction evidence="1 7">
        <text>Hydrolysis of terminal non-reducing beta-D-galactose residues in beta-D-galactosides.</text>
        <dbReference type="EC" id="3.2.1.23"/>
    </reaction>
</comment>
<evidence type="ECO:0000313" key="9">
    <source>
        <dbReference type="EMBL" id="SEQ11385.1"/>
    </source>
</evidence>
<keyword evidence="10" id="KW-1185">Reference proteome</keyword>
<dbReference type="Gene3D" id="2.70.98.10">
    <property type="match status" value="1"/>
</dbReference>
<evidence type="ECO:0000256" key="6">
    <source>
        <dbReference type="ARBA" id="ARBA00032230"/>
    </source>
</evidence>
<dbReference type="Pfam" id="PF02836">
    <property type="entry name" value="Glyco_hydro_2_C"/>
    <property type="match status" value="1"/>
</dbReference>
<dbReference type="InterPro" id="IPR013783">
    <property type="entry name" value="Ig-like_fold"/>
</dbReference>
<protein>
    <recommendedName>
        <fullName evidence="3 7">Beta-galactosidase</fullName>
        <ecNumber evidence="3 7">3.2.1.23</ecNumber>
    </recommendedName>
    <alternativeName>
        <fullName evidence="6 7">Lactase</fullName>
    </alternativeName>
</protein>
<organism evidence="9 10">
    <name type="scientific">Treponema bryantii</name>
    <dbReference type="NCBI Taxonomy" id="163"/>
    <lineage>
        <taxon>Bacteria</taxon>
        <taxon>Pseudomonadati</taxon>
        <taxon>Spirochaetota</taxon>
        <taxon>Spirochaetia</taxon>
        <taxon>Spirochaetales</taxon>
        <taxon>Treponemataceae</taxon>
        <taxon>Treponema</taxon>
    </lineage>
</organism>
<dbReference type="GO" id="GO:0005990">
    <property type="term" value="P:lactose catabolic process"/>
    <property type="evidence" value="ECO:0007669"/>
    <property type="project" value="TreeGrafter"/>
</dbReference>
<keyword evidence="4 7" id="KW-0378">Hydrolase</keyword>
<name>A0A1H9DD06_9SPIR</name>
<dbReference type="PANTHER" id="PTHR46323:SF2">
    <property type="entry name" value="BETA-GALACTOSIDASE"/>
    <property type="match status" value="1"/>
</dbReference>
<dbReference type="EMBL" id="FOFU01000002">
    <property type="protein sequence ID" value="SEQ11385.1"/>
    <property type="molecule type" value="Genomic_DNA"/>
</dbReference>
<gene>
    <name evidence="9" type="ORF">SAMN04487977_102532</name>
</gene>
<dbReference type="EC" id="3.2.1.23" evidence="3 7"/>
<feature type="domain" description="Beta galactosidase small chain/" evidence="8">
    <location>
        <begin position="816"/>
        <end position="1092"/>
    </location>
</feature>
<dbReference type="SUPFAM" id="SSF74650">
    <property type="entry name" value="Galactose mutarotase-like"/>
    <property type="match status" value="1"/>
</dbReference>
<dbReference type="Pfam" id="PF16353">
    <property type="entry name" value="LacZ_4"/>
    <property type="match status" value="1"/>
</dbReference>
<dbReference type="PANTHER" id="PTHR46323">
    <property type="entry name" value="BETA-GALACTOSIDASE"/>
    <property type="match status" value="1"/>
</dbReference>
<evidence type="ECO:0000313" key="10">
    <source>
        <dbReference type="Proteomes" id="UP000182360"/>
    </source>
</evidence>
<dbReference type="InterPro" id="IPR006104">
    <property type="entry name" value="Glyco_hydro_2_N"/>
</dbReference>
<evidence type="ECO:0000256" key="2">
    <source>
        <dbReference type="ARBA" id="ARBA00007401"/>
    </source>
</evidence>
<dbReference type="Pfam" id="PF02837">
    <property type="entry name" value="Glyco_hydro_2_N"/>
    <property type="match status" value="1"/>
</dbReference>
<dbReference type="InterPro" id="IPR006101">
    <property type="entry name" value="Glyco_hydro_2"/>
</dbReference>
<dbReference type="InterPro" id="IPR006103">
    <property type="entry name" value="Glyco_hydro_2_cat"/>
</dbReference>
<reference evidence="9 10" key="1">
    <citation type="submission" date="2016-10" db="EMBL/GenBank/DDBJ databases">
        <authorList>
            <person name="de Groot N.N."/>
        </authorList>
    </citation>
    <scope>NUCLEOTIDE SEQUENCE [LARGE SCALE GENOMIC DNA]</scope>
    <source>
        <strain evidence="9 10">B25</strain>
    </source>
</reference>
<evidence type="ECO:0000256" key="3">
    <source>
        <dbReference type="ARBA" id="ARBA00012756"/>
    </source>
</evidence>
<dbReference type="OrthoDB" id="9801077at2"/>
<proteinExistence type="inferred from homology"/>
<dbReference type="Pfam" id="PF00703">
    <property type="entry name" value="Glyco_hydro_2"/>
    <property type="match status" value="1"/>
</dbReference>
<dbReference type="InterPro" id="IPR023230">
    <property type="entry name" value="Glyco_hydro_2_CS"/>
</dbReference>
<comment type="similarity">
    <text evidence="2 7">Belongs to the glycosyl hydrolase 2 family.</text>
</comment>
<dbReference type="PRINTS" id="PR00132">
    <property type="entry name" value="GLHYDRLASE2"/>
</dbReference>
<accession>A0A1H9DD06</accession>
<dbReference type="Gene3D" id="2.60.120.260">
    <property type="entry name" value="Galactose-binding domain-like"/>
    <property type="match status" value="1"/>
</dbReference>